<feature type="signal peptide" evidence="13">
    <location>
        <begin position="1"/>
        <end position="19"/>
    </location>
</feature>
<evidence type="ECO:0000256" key="2">
    <source>
        <dbReference type="ARBA" id="ARBA00010930"/>
    </source>
</evidence>
<dbReference type="PANTHER" id="PTHR20863">
    <property type="entry name" value="ACYL CARRIER PROTEIN"/>
    <property type="match status" value="1"/>
</dbReference>
<dbReference type="PANTHER" id="PTHR20863:SF60">
    <property type="entry name" value="ACYL CARRIER PROTEIN 3, MITOCHONDRIAL"/>
    <property type="match status" value="1"/>
</dbReference>
<keyword evidence="5" id="KW-0597">Phosphoprotein</keyword>
<evidence type="ECO:0000313" key="16">
    <source>
        <dbReference type="RefSeq" id="XP_027088407.1"/>
    </source>
</evidence>
<dbReference type="Pfam" id="PF00550">
    <property type="entry name" value="PP-binding"/>
    <property type="match status" value="1"/>
</dbReference>
<evidence type="ECO:0000256" key="3">
    <source>
        <dbReference type="ARBA" id="ARBA00022450"/>
    </source>
</evidence>
<dbReference type="GO" id="GO:0000035">
    <property type="term" value="F:acyl binding"/>
    <property type="evidence" value="ECO:0007669"/>
    <property type="project" value="TreeGrafter"/>
</dbReference>
<evidence type="ECO:0000256" key="6">
    <source>
        <dbReference type="ARBA" id="ARBA00022660"/>
    </source>
</evidence>
<evidence type="ECO:0000256" key="10">
    <source>
        <dbReference type="ARBA" id="ARBA00057783"/>
    </source>
</evidence>
<dbReference type="GO" id="GO:0000036">
    <property type="term" value="F:acyl carrier activity"/>
    <property type="evidence" value="ECO:0007669"/>
    <property type="project" value="TreeGrafter"/>
</dbReference>
<feature type="domain" description="Carrier" evidence="14">
    <location>
        <begin position="109"/>
        <end position="184"/>
    </location>
</feature>
<dbReference type="RefSeq" id="XP_027088407.1">
    <property type="nucleotide sequence ID" value="XM_027232606.2"/>
</dbReference>
<keyword evidence="9 12" id="KW-0275">Fatty acid biosynthesis</keyword>
<evidence type="ECO:0000256" key="8">
    <source>
        <dbReference type="ARBA" id="ARBA00023098"/>
    </source>
</evidence>
<dbReference type="GO" id="GO:0005739">
    <property type="term" value="C:mitochondrion"/>
    <property type="evidence" value="ECO:0007669"/>
    <property type="project" value="UniProtKB-ARBA"/>
</dbReference>
<evidence type="ECO:0000256" key="1">
    <source>
        <dbReference type="ARBA" id="ARBA00005194"/>
    </source>
</evidence>
<evidence type="ECO:0000313" key="15">
    <source>
        <dbReference type="Proteomes" id="UP001652660"/>
    </source>
</evidence>
<dbReference type="InterPro" id="IPR036736">
    <property type="entry name" value="ACP-like_sf"/>
</dbReference>
<keyword evidence="15" id="KW-1185">Reference proteome</keyword>
<evidence type="ECO:0000259" key="14">
    <source>
        <dbReference type="PROSITE" id="PS50075"/>
    </source>
</evidence>
<dbReference type="InterPro" id="IPR003231">
    <property type="entry name" value="ACP"/>
</dbReference>
<protein>
    <recommendedName>
        <fullName evidence="12">Acyl carrier protein</fullName>
    </recommendedName>
</protein>
<evidence type="ECO:0000256" key="4">
    <source>
        <dbReference type="ARBA" id="ARBA00022516"/>
    </source>
</evidence>
<reference evidence="16" key="2">
    <citation type="submission" date="2025-08" db="UniProtKB">
        <authorList>
            <consortium name="RefSeq"/>
        </authorList>
    </citation>
    <scope>IDENTIFICATION</scope>
    <source>
        <tissue evidence="16">Leaves</tissue>
    </source>
</reference>
<dbReference type="OrthoDB" id="448946at2759"/>
<comment type="function">
    <text evidence="10">Carrier of the growing fatty acid chain in fatty acid biosynthesis. May be involved in the synthesis of short and medium chain fatty acids. Accessory and non-catalytic subunit of the mitochondrial membrane respiratory chain NADH dehydrogenase (Complex I), which functions in the transfer of electrons from NADH to the respiratory chain.</text>
</comment>
<keyword evidence="13" id="KW-0732">Signal</keyword>
<dbReference type="PROSITE" id="PS50075">
    <property type="entry name" value="CARRIER"/>
    <property type="match status" value="1"/>
</dbReference>
<proteinExistence type="inferred from homology"/>
<name>A0A6P6UES7_COFAR</name>
<evidence type="ECO:0000256" key="11">
    <source>
        <dbReference type="ARBA" id="ARBA00063067"/>
    </source>
</evidence>
<keyword evidence="4 12" id="KW-0444">Lipid biosynthesis</keyword>
<evidence type="ECO:0000256" key="5">
    <source>
        <dbReference type="ARBA" id="ARBA00022553"/>
    </source>
</evidence>
<keyword evidence="6" id="KW-0249">Electron transport</keyword>
<comment type="subunit">
    <text evidence="11">Complex I is composed of at least 49 different subunits.</text>
</comment>
<dbReference type="InterPro" id="IPR009081">
    <property type="entry name" value="PP-bd_ACP"/>
</dbReference>
<dbReference type="Gene3D" id="1.10.1200.10">
    <property type="entry name" value="ACP-like"/>
    <property type="match status" value="1"/>
</dbReference>
<sequence>MVILFVIFFFGERISFVLGQTYYGRNTIRQKRVLYFYYSKDYRGVHDNYCYATYYYSCSNMQSLRASILSYVRIRVSIREQFFARDVNALSRLSMQLHACSTSSSSSNDQIMERVVSLVKKFSSVDATKVTETADFQKDLSLDSLDRVELVMAFEQEFSVEIPDEEADKLKCCADVAKYITSGAGHQNAEGS</sequence>
<dbReference type="Proteomes" id="UP001652660">
    <property type="component" value="Chromosome 9e"/>
</dbReference>
<evidence type="ECO:0000256" key="13">
    <source>
        <dbReference type="SAM" id="SignalP"/>
    </source>
</evidence>
<reference evidence="15" key="1">
    <citation type="journal article" date="2025" name="Foods">
        <title>Unveiling the Microbial Signatures of Arabica Coffee Cherries: Insights into Ripeness Specific Diversity, Functional Traits, and Implications for Quality and Safety.</title>
        <authorList>
            <consortium name="RefSeq"/>
            <person name="Tenea G.N."/>
            <person name="Cifuentes V."/>
            <person name="Reyes P."/>
            <person name="Cevallos-Vallejos M."/>
        </authorList>
    </citation>
    <scope>NUCLEOTIDE SEQUENCE [LARGE SCALE GENOMIC DNA]</scope>
</reference>
<dbReference type="GeneID" id="113709755"/>
<dbReference type="AlphaFoldDB" id="A0A6P6UES7"/>
<dbReference type="NCBIfam" id="NF002148">
    <property type="entry name" value="PRK00982.1-2"/>
    <property type="match status" value="1"/>
</dbReference>
<evidence type="ECO:0000256" key="12">
    <source>
        <dbReference type="RuleBase" id="RU000722"/>
    </source>
</evidence>
<dbReference type="HAMAP" id="MF_01217">
    <property type="entry name" value="Acyl_carrier"/>
    <property type="match status" value="1"/>
</dbReference>
<comment type="similarity">
    <text evidence="2">Belongs to the acyl carrier protein (ACP) family.</text>
</comment>
<dbReference type="NCBIfam" id="TIGR00517">
    <property type="entry name" value="acyl_carrier"/>
    <property type="match status" value="1"/>
</dbReference>
<organism evidence="15 16">
    <name type="scientific">Coffea arabica</name>
    <name type="common">Arabian coffee</name>
    <dbReference type="NCBI Taxonomy" id="13443"/>
    <lineage>
        <taxon>Eukaryota</taxon>
        <taxon>Viridiplantae</taxon>
        <taxon>Streptophyta</taxon>
        <taxon>Embryophyta</taxon>
        <taxon>Tracheophyta</taxon>
        <taxon>Spermatophyta</taxon>
        <taxon>Magnoliopsida</taxon>
        <taxon>eudicotyledons</taxon>
        <taxon>Gunneridae</taxon>
        <taxon>Pentapetalae</taxon>
        <taxon>asterids</taxon>
        <taxon>lamiids</taxon>
        <taxon>Gentianales</taxon>
        <taxon>Rubiaceae</taxon>
        <taxon>Ixoroideae</taxon>
        <taxon>Gardenieae complex</taxon>
        <taxon>Bertiereae - Coffeeae clade</taxon>
        <taxon>Coffeeae</taxon>
        <taxon>Coffea</taxon>
    </lineage>
</organism>
<feature type="chain" id="PRO_5028372952" description="Acyl carrier protein" evidence="13">
    <location>
        <begin position="20"/>
        <end position="192"/>
    </location>
</feature>
<evidence type="ECO:0000256" key="9">
    <source>
        <dbReference type="ARBA" id="ARBA00023160"/>
    </source>
</evidence>
<keyword evidence="6" id="KW-0679">Respiratory chain</keyword>
<keyword evidence="6" id="KW-0813">Transport</keyword>
<gene>
    <name evidence="16" type="primary">LOC113709755</name>
</gene>
<comment type="pathway">
    <text evidence="1">Lipid metabolism; fatty acid biosynthesis.</text>
</comment>
<accession>A0A6P6UES7</accession>
<dbReference type="SUPFAM" id="SSF47336">
    <property type="entry name" value="ACP-like"/>
    <property type="match status" value="1"/>
</dbReference>
<keyword evidence="3 12" id="KW-0596">Phosphopantetheine</keyword>
<keyword evidence="7" id="KW-0276">Fatty acid metabolism</keyword>
<dbReference type="FunFam" id="1.10.1200.10:FF:000003">
    <property type="entry name" value="Acyl carrier protein"/>
    <property type="match status" value="1"/>
</dbReference>
<keyword evidence="8" id="KW-0443">Lipid metabolism</keyword>
<evidence type="ECO:0000256" key="7">
    <source>
        <dbReference type="ARBA" id="ARBA00022832"/>
    </source>
</evidence>